<dbReference type="Proteomes" id="UP001174691">
    <property type="component" value="Unassembled WGS sequence"/>
</dbReference>
<evidence type="ECO:0000313" key="2">
    <source>
        <dbReference type="Proteomes" id="UP001174691"/>
    </source>
</evidence>
<gene>
    <name evidence="1" type="ORF">NKR19_g8214</name>
</gene>
<proteinExistence type="predicted"/>
<accession>A0AA38RD66</accession>
<reference evidence="1" key="1">
    <citation type="submission" date="2022-07" db="EMBL/GenBank/DDBJ databases">
        <title>Fungi with potential for degradation of polypropylene.</title>
        <authorList>
            <person name="Gostincar C."/>
        </authorList>
    </citation>
    <scope>NUCLEOTIDE SEQUENCE</scope>
    <source>
        <strain evidence="1">EXF-13287</strain>
    </source>
</reference>
<organism evidence="1 2">
    <name type="scientific">Coniochaeta hoffmannii</name>
    <dbReference type="NCBI Taxonomy" id="91930"/>
    <lineage>
        <taxon>Eukaryota</taxon>
        <taxon>Fungi</taxon>
        <taxon>Dikarya</taxon>
        <taxon>Ascomycota</taxon>
        <taxon>Pezizomycotina</taxon>
        <taxon>Sordariomycetes</taxon>
        <taxon>Sordariomycetidae</taxon>
        <taxon>Coniochaetales</taxon>
        <taxon>Coniochaetaceae</taxon>
        <taxon>Coniochaeta</taxon>
    </lineage>
</organism>
<protein>
    <submittedName>
        <fullName evidence="1">Uncharacterized protein</fullName>
    </submittedName>
</protein>
<sequence>MIESFPWPWLGAAASSTAVAAARMATAKADVQVQFEKKYTNVSVKWEGTNGTKLSFSFSAPKNAQVGTFGALGFTTDNHLADDAKAALAAVNKMGDFPTGGT</sequence>
<dbReference type="AlphaFoldDB" id="A0AA38RD66"/>
<comment type="caution">
    <text evidence="1">The sequence shown here is derived from an EMBL/GenBank/DDBJ whole genome shotgun (WGS) entry which is preliminary data.</text>
</comment>
<dbReference type="EMBL" id="JANBVN010000160">
    <property type="protein sequence ID" value="KAJ9137387.1"/>
    <property type="molecule type" value="Genomic_DNA"/>
</dbReference>
<keyword evidence="2" id="KW-1185">Reference proteome</keyword>
<evidence type="ECO:0000313" key="1">
    <source>
        <dbReference type="EMBL" id="KAJ9137387.1"/>
    </source>
</evidence>
<name>A0AA38RD66_9PEZI</name>